<feature type="transmembrane region" description="Helical" evidence="1">
    <location>
        <begin position="7"/>
        <end position="25"/>
    </location>
</feature>
<name>A0A6J5PB95_9CAUD</name>
<evidence type="ECO:0000313" key="2">
    <source>
        <dbReference type="EMBL" id="CAB4166508.1"/>
    </source>
</evidence>
<keyword evidence="1" id="KW-0812">Transmembrane</keyword>
<organism evidence="2">
    <name type="scientific">uncultured Caudovirales phage</name>
    <dbReference type="NCBI Taxonomy" id="2100421"/>
    <lineage>
        <taxon>Viruses</taxon>
        <taxon>Duplodnaviria</taxon>
        <taxon>Heunggongvirae</taxon>
        <taxon>Uroviricota</taxon>
        <taxon>Caudoviricetes</taxon>
        <taxon>Peduoviridae</taxon>
        <taxon>Maltschvirus</taxon>
        <taxon>Maltschvirus maltsch</taxon>
    </lineage>
</organism>
<accession>A0A6J5PB95</accession>
<evidence type="ECO:0000256" key="1">
    <source>
        <dbReference type="SAM" id="Phobius"/>
    </source>
</evidence>
<keyword evidence="1" id="KW-0472">Membrane</keyword>
<dbReference type="EMBL" id="LR796795">
    <property type="protein sequence ID" value="CAB4166508.1"/>
    <property type="molecule type" value="Genomic_DNA"/>
</dbReference>
<reference evidence="2" key="1">
    <citation type="submission" date="2020-04" db="EMBL/GenBank/DDBJ databases">
        <authorList>
            <person name="Chiriac C."/>
            <person name="Salcher M."/>
            <person name="Ghai R."/>
            <person name="Kavagutti S V."/>
        </authorList>
    </citation>
    <scope>NUCLEOTIDE SEQUENCE</scope>
</reference>
<keyword evidence="1" id="KW-1133">Transmembrane helix</keyword>
<gene>
    <name evidence="2" type="ORF">UFOVP844_33</name>
</gene>
<sequence>MIRSKILTAISFFIWPFYIYIELCFPEYLHWARPIFGMFFGRLAALSWLYEDRKNDWLNAEAEAYLWKLRYKAIETVEKNKTAVFKSFPKL</sequence>
<protein>
    <submittedName>
        <fullName evidence="2">Uncharacterized protein</fullName>
    </submittedName>
</protein>
<proteinExistence type="predicted"/>